<dbReference type="Proteomes" id="UP000067711">
    <property type="component" value="Chromosome 2"/>
</dbReference>
<evidence type="ECO:0008006" key="3">
    <source>
        <dbReference type="Google" id="ProtNLM"/>
    </source>
</evidence>
<sequence>MVRPSVEAALEQTLSLAVPAMTAMFRDPWCVIGSAALALYGVDVAPKDVDVLTSMRDADAAIAHWAASRRAEFRPSDDARFRSRFARFGFAPLDVEVMGRLEVNDGRAWREVVVDSMRYVAVANVKVPVPSPLALERMLRLFGRRKDLERAALLRRRFDVLSG</sequence>
<proteinExistence type="predicted"/>
<protein>
    <recommendedName>
        <fullName evidence="3">Nucleotidyltransferase family protein</fullName>
    </recommendedName>
</protein>
<evidence type="ECO:0000313" key="1">
    <source>
        <dbReference type="EMBL" id="AOJ06090.1"/>
    </source>
</evidence>
<dbReference type="Gene3D" id="3.30.460.40">
    <property type="match status" value="1"/>
</dbReference>
<dbReference type="InterPro" id="IPR043519">
    <property type="entry name" value="NT_sf"/>
</dbReference>
<accession>A0A1B4FQZ5</accession>
<evidence type="ECO:0000313" key="2">
    <source>
        <dbReference type="Proteomes" id="UP000067711"/>
    </source>
</evidence>
<gene>
    <name evidence="1" type="ORF">WS71_01170</name>
</gene>
<dbReference type="RefSeq" id="WP_066486204.1">
    <property type="nucleotide sequence ID" value="NZ_CP013388.1"/>
</dbReference>
<dbReference type="EMBL" id="CP013388">
    <property type="protein sequence ID" value="AOJ06090.1"/>
    <property type="molecule type" value="Genomic_DNA"/>
</dbReference>
<dbReference type="SUPFAM" id="SSF81301">
    <property type="entry name" value="Nucleotidyltransferase"/>
    <property type="match status" value="1"/>
</dbReference>
<dbReference type="AlphaFoldDB" id="A0A1B4FQZ5"/>
<name>A0A1B4FQZ5_9BURK</name>
<organism evidence="1 2">
    <name type="scientific">Burkholderia mayonis</name>
    <dbReference type="NCBI Taxonomy" id="1385591"/>
    <lineage>
        <taxon>Bacteria</taxon>
        <taxon>Pseudomonadati</taxon>
        <taxon>Pseudomonadota</taxon>
        <taxon>Betaproteobacteria</taxon>
        <taxon>Burkholderiales</taxon>
        <taxon>Burkholderiaceae</taxon>
        <taxon>Burkholderia</taxon>
        <taxon>pseudomallei group</taxon>
    </lineage>
</organism>
<reference evidence="1 2" key="1">
    <citation type="submission" date="2015-12" db="EMBL/GenBank/DDBJ databases">
        <title>Diversity of Burkholderia near neighbor genomes.</title>
        <authorList>
            <person name="Sahl J."/>
            <person name="Wagner D."/>
            <person name="Keim P."/>
        </authorList>
    </citation>
    <scope>NUCLEOTIDE SEQUENCE [LARGE SCALE GENOMIC DNA]</scope>
    <source>
        <strain evidence="1 2">BDU8</strain>
    </source>
</reference>